<keyword evidence="2" id="KW-1185">Reference proteome</keyword>
<dbReference type="RefSeq" id="WP_132129231.1">
    <property type="nucleotide sequence ID" value="NZ_CP042432.1"/>
</dbReference>
<comment type="caution">
    <text evidence="1">The sequence shown here is derived from an EMBL/GenBank/DDBJ whole genome shotgun (WGS) entry which is preliminary data.</text>
</comment>
<reference evidence="1 2" key="1">
    <citation type="submission" date="2019-03" db="EMBL/GenBank/DDBJ databases">
        <title>Genomic Encyclopedia of Type Strains, Phase IV (KMG-IV): sequencing the most valuable type-strain genomes for metagenomic binning, comparative biology and taxonomic classification.</title>
        <authorList>
            <person name="Goeker M."/>
        </authorList>
    </citation>
    <scope>NUCLEOTIDE SEQUENCE [LARGE SCALE GENOMIC DNA]</scope>
    <source>
        <strain evidence="1 2">DSM 21100</strain>
    </source>
</reference>
<dbReference type="Proteomes" id="UP000295807">
    <property type="component" value="Unassembled WGS sequence"/>
</dbReference>
<dbReference type="InterPro" id="IPR023393">
    <property type="entry name" value="START-like_dom_sf"/>
</dbReference>
<dbReference type="OrthoDB" id="654678at2"/>
<dbReference type="AlphaFoldDB" id="A0A4R3KT55"/>
<evidence type="ECO:0000313" key="2">
    <source>
        <dbReference type="Proteomes" id="UP000295807"/>
    </source>
</evidence>
<evidence type="ECO:0008006" key="3">
    <source>
        <dbReference type="Google" id="ProtNLM"/>
    </source>
</evidence>
<dbReference type="EMBL" id="SMAD01000005">
    <property type="protein sequence ID" value="TCS87423.1"/>
    <property type="molecule type" value="Genomic_DNA"/>
</dbReference>
<proteinExistence type="predicted"/>
<evidence type="ECO:0000313" key="1">
    <source>
        <dbReference type="EMBL" id="TCS87423.1"/>
    </source>
</evidence>
<protein>
    <recommendedName>
        <fullName evidence="3">START domain-containing protein</fullName>
    </recommendedName>
</protein>
<name>A0A4R3KT55_9SPHI</name>
<gene>
    <name evidence="1" type="ORF">EDD80_105238</name>
</gene>
<dbReference type="Gene3D" id="3.30.530.20">
    <property type="match status" value="1"/>
</dbReference>
<accession>A0A4R3KT55</accession>
<sequence>MKILLLVLLQSTLANDFKLVKNENSIALYERWILHNGNRVRELKADFQVSQVTAERLELLLKNGPKGLRWNNNASLYKVIPGKDAKAWQVYVQYDLPWPMKDLDCLLAYQVKDNPLNGSSTEISFKGIESPQFPASDNFNRMSGTEGKWLLQEQGGELNVTYMVKTDRSRQVPRWVSDPIVHENLFKTMSQFKKLLEEKQ</sequence>
<organism evidence="1 2">
    <name type="scientific">Anseongella ginsenosidimutans</name>
    <dbReference type="NCBI Taxonomy" id="496056"/>
    <lineage>
        <taxon>Bacteria</taxon>
        <taxon>Pseudomonadati</taxon>
        <taxon>Bacteroidota</taxon>
        <taxon>Sphingobacteriia</taxon>
        <taxon>Sphingobacteriales</taxon>
        <taxon>Sphingobacteriaceae</taxon>
        <taxon>Anseongella</taxon>
    </lineage>
</organism>
<dbReference type="SUPFAM" id="SSF55961">
    <property type="entry name" value="Bet v1-like"/>
    <property type="match status" value="1"/>
</dbReference>